<accession>A0AAJ0BD27</accession>
<keyword evidence="3" id="KW-1185">Reference proteome</keyword>
<name>A0AAJ0BD27_9PEZI</name>
<evidence type="ECO:0000256" key="1">
    <source>
        <dbReference type="SAM" id="MobiDB-lite"/>
    </source>
</evidence>
<dbReference type="EMBL" id="MU839832">
    <property type="protein sequence ID" value="KAK1756039.1"/>
    <property type="molecule type" value="Genomic_DNA"/>
</dbReference>
<feature type="region of interest" description="Disordered" evidence="1">
    <location>
        <begin position="1"/>
        <end position="27"/>
    </location>
</feature>
<evidence type="ECO:0000313" key="3">
    <source>
        <dbReference type="Proteomes" id="UP001239445"/>
    </source>
</evidence>
<dbReference type="AlphaFoldDB" id="A0AAJ0BD27"/>
<comment type="caution">
    <text evidence="2">The sequence shown here is derived from an EMBL/GenBank/DDBJ whole genome shotgun (WGS) entry which is preliminary data.</text>
</comment>
<sequence length="249" mass="26435">MVDAPPGSPAQHLTSPSLLPIEPTSGGGERGRPLVSYLAWPIPLQHCAVHPSSPYHGDCWMPTLVVSSRGCYSSTWQACLGRRRDRSPLPSPTTSISFTAAAAGCVPELAHQARCRRKKAIVDLPPECRAEPRNGTVLTEERLIPMQSADKKGAQEQSAGGLLTDSSSLSSSVGGSSSLTAVQTRWKRWGVHDVGRQPQSATRGQALGSCLGDSILAQFCAGETVRRVSEELALTRAEISAPVVQPPHS</sequence>
<reference evidence="2" key="1">
    <citation type="submission" date="2023-06" db="EMBL/GenBank/DDBJ databases">
        <title>Genome-scale phylogeny and comparative genomics of the fungal order Sordariales.</title>
        <authorList>
            <consortium name="Lawrence Berkeley National Laboratory"/>
            <person name="Hensen N."/>
            <person name="Bonometti L."/>
            <person name="Westerberg I."/>
            <person name="Brannstrom I.O."/>
            <person name="Guillou S."/>
            <person name="Cros-Aarteil S."/>
            <person name="Calhoun S."/>
            <person name="Haridas S."/>
            <person name="Kuo A."/>
            <person name="Mondo S."/>
            <person name="Pangilinan J."/>
            <person name="Riley R."/>
            <person name="Labutti K."/>
            <person name="Andreopoulos B."/>
            <person name="Lipzen A."/>
            <person name="Chen C."/>
            <person name="Yanf M."/>
            <person name="Daum C."/>
            <person name="Ng V."/>
            <person name="Clum A."/>
            <person name="Steindorff A."/>
            <person name="Ohm R."/>
            <person name="Martin F."/>
            <person name="Silar P."/>
            <person name="Natvig D."/>
            <person name="Lalanne C."/>
            <person name="Gautier V."/>
            <person name="Ament-Velasquez S.L."/>
            <person name="Kruys A."/>
            <person name="Hutchinson M.I."/>
            <person name="Powell A.J."/>
            <person name="Barry K."/>
            <person name="Miller A.N."/>
            <person name="Grigoriev I.V."/>
            <person name="Debuchy R."/>
            <person name="Gladieux P."/>
            <person name="Thoren M.H."/>
            <person name="Johannesson H."/>
        </authorList>
    </citation>
    <scope>NUCLEOTIDE SEQUENCE</scope>
    <source>
        <strain evidence="2">PSN4</strain>
    </source>
</reference>
<protein>
    <submittedName>
        <fullName evidence="2">Uncharacterized protein</fullName>
    </submittedName>
</protein>
<feature type="compositionally biased region" description="Low complexity" evidence="1">
    <location>
        <begin position="158"/>
        <end position="176"/>
    </location>
</feature>
<evidence type="ECO:0000313" key="2">
    <source>
        <dbReference type="EMBL" id="KAK1756039.1"/>
    </source>
</evidence>
<dbReference type="Proteomes" id="UP001239445">
    <property type="component" value="Unassembled WGS sequence"/>
</dbReference>
<proteinExistence type="predicted"/>
<gene>
    <name evidence="2" type="ORF">QBC47DRAFT_378909</name>
</gene>
<feature type="region of interest" description="Disordered" evidence="1">
    <location>
        <begin position="149"/>
        <end position="176"/>
    </location>
</feature>
<organism evidence="2 3">
    <name type="scientific">Echria macrotheca</name>
    <dbReference type="NCBI Taxonomy" id="438768"/>
    <lineage>
        <taxon>Eukaryota</taxon>
        <taxon>Fungi</taxon>
        <taxon>Dikarya</taxon>
        <taxon>Ascomycota</taxon>
        <taxon>Pezizomycotina</taxon>
        <taxon>Sordariomycetes</taxon>
        <taxon>Sordariomycetidae</taxon>
        <taxon>Sordariales</taxon>
        <taxon>Schizotheciaceae</taxon>
        <taxon>Echria</taxon>
    </lineage>
</organism>